<name>A0A9P5D4F2_9HYPO</name>
<accession>A0A9P5D4F2</accession>
<dbReference type="RefSeq" id="XP_035321387.1">
    <property type="nucleotide sequence ID" value="XM_035469007.1"/>
</dbReference>
<feature type="compositionally biased region" description="Basic and acidic residues" evidence="1">
    <location>
        <begin position="31"/>
        <end position="46"/>
    </location>
</feature>
<protein>
    <submittedName>
        <fullName evidence="2">Uncharacterized protein</fullName>
    </submittedName>
</protein>
<dbReference type="AlphaFoldDB" id="A0A9P5D4F2"/>
<dbReference type="Proteomes" id="UP000749293">
    <property type="component" value="Unassembled WGS sequence"/>
</dbReference>
<evidence type="ECO:0000313" key="3">
    <source>
        <dbReference type="Proteomes" id="UP000749293"/>
    </source>
</evidence>
<organism evidence="2 3">
    <name type="scientific">Geosmithia morbida</name>
    <dbReference type="NCBI Taxonomy" id="1094350"/>
    <lineage>
        <taxon>Eukaryota</taxon>
        <taxon>Fungi</taxon>
        <taxon>Dikarya</taxon>
        <taxon>Ascomycota</taxon>
        <taxon>Pezizomycotina</taxon>
        <taxon>Sordariomycetes</taxon>
        <taxon>Hypocreomycetidae</taxon>
        <taxon>Hypocreales</taxon>
        <taxon>Bionectriaceae</taxon>
        <taxon>Geosmithia</taxon>
    </lineage>
</organism>
<gene>
    <name evidence="2" type="ORF">GMORB2_7042</name>
</gene>
<sequence>MPRDAAESPPPERQTGAQQHDPTGPGTTRPDLQDPEGKAKELKAEIDNLESNPKQAMADELPKKFSKGVGN</sequence>
<keyword evidence="3" id="KW-1185">Reference proteome</keyword>
<dbReference type="OrthoDB" id="5375886at2759"/>
<dbReference type="EMBL" id="JAANYQ010000008">
    <property type="protein sequence ID" value="KAF4122735.1"/>
    <property type="molecule type" value="Genomic_DNA"/>
</dbReference>
<proteinExistence type="predicted"/>
<evidence type="ECO:0000256" key="1">
    <source>
        <dbReference type="SAM" id="MobiDB-lite"/>
    </source>
</evidence>
<evidence type="ECO:0000313" key="2">
    <source>
        <dbReference type="EMBL" id="KAF4122735.1"/>
    </source>
</evidence>
<feature type="region of interest" description="Disordered" evidence="1">
    <location>
        <begin position="1"/>
        <end position="71"/>
    </location>
</feature>
<comment type="caution">
    <text evidence="2">The sequence shown here is derived from an EMBL/GenBank/DDBJ whole genome shotgun (WGS) entry which is preliminary data.</text>
</comment>
<reference evidence="2" key="1">
    <citation type="submission" date="2020-03" db="EMBL/GenBank/DDBJ databases">
        <title>Site-based positive gene gene selection in Geosmithia morbida across the United States reveals a broad range of putative effectors and factors for local host and environmental adapation.</title>
        <authorList>
            <person name="Onufrak A."/>
            <person name="Murdoch R.W."/>
            <person name="Gazis R."/>
            <person name="Huff M."/>
            <person name="Staton M."/>
            <person name="Klingeman W."/>
            <person name="Hadziabdic D."/>
        </authorList>
    </citation>
    <scope>NUCLEOTIDE SEQUENCE</scope>
    <source>
        <strain evidence="2">1262</strain>
    </source>
</reference>
<dbReference type="GeneID" id="55973265"/>